<keyword evidence="5" id="KW-1185">Reference proteome</keyword>
<dbReference type="PANTHER" id="PTHR31286:SF178">
    <property type="entry name" value="DUF4283 DOMAIN-CONTAINING PROTEIN"/>
    <property type="match status" value="1"/>
</dbReference>
<gene>
    <name evidence="4" type="ORF">CXB51_017232</name>
</gene>
<dbReference type="GO" id="GO:0003676">
    <property type="term" value="F:nucleic acid binding"/>
    <property type="evidence" value="ECO:0007669"/>
    <property type="project" value="InterPro"/>
</dbReference>
<evidence type="ECO:0000256" key="1">
    <source>
        <dbReference type="PROSITE-ProRule" id="PRU00047"/>
    </source>
</evidence>
<evidence type="ECO:0000313" key="4">
    <source>
        <dbReference type="EMBL" id="KAG8489184.1"/>
    </source>
</evidence>
<dbReference type="InterPro" id="IPR001878">
    <property type="entry name" value="Znf_CCHC"/>
</dbReference>
<feature type="region of interest" description="Disordered" evidence="2">
    <location>
        <begin position="199"/>
        <end position="225"/>
    </location>
</feature>
<keyword evidence="1" id="KW-0479">Metal-binding</keyword>
<dbReference type="OrthoDB" id="994464at2759"/>
<protein>
    <recommendedName>
        <fullName evidence="3">CCHC-type domain-containing protein</fullName>
    </recommendedName>
</protein>
<dbReference type="GO" id="GO:0008270">
    <property type="term" value="F:zinc ion binding"/>
    <property type="evidence" value="ECO:0007669"/>
    <property type="project" value="UniProtKB-KW"/>
</dbReference>
<name>A0A8J5ZIP9_9ROSI</name>
<dbReference type="PANTHER" id="PTHR31286">
    <property type="entry name" value="GLYCINE-RICH CELL WALL STRUCTURAL PROTEIN 1.8-LIKE"/>
    <property type="match status" value="1"/>
</dbReference>
<dbReference type="Pfam" id="PF14392">
    <property type="entry name" value="zf-CCHC_4"/>
    <property type="match status" value="1"/>
</dbReference>
<comment type="caution">
    <text evidence="4">The sequence shown here is derived from an EMBL/GenBank/DDBJ whole genome shotgun (WGS) entry which is preliminary data.</text>
</comment>
<dbReference type="SUPFAM" id="SSF56219">
    <property type="entry name" value="DNase I-like"/>
    <property type="match status" value="1"/>
</dbReference>
<dbReference type="PROSITE" id="PS50158">
    <property type="entry name" value="ZF_CCHC"/>
    <property type="match status" value="1"/>
</dbReference>
<dbReference type="InterPro" id="IPR025836">
    <property type="entry name" value="Zn_knuckle_CX2CX4HX4C"/>
</dbReference>
<reference evidence="4 5" key="1">
    <citation type="journal article" date="2021" name="bioRxiv">
        <title>The Gossypium anomalum genome as a resource for cotton improvement and evolutionary analysis of hybrid incompatibility.</title>
        <authorList>
            <person name="Grover C.E."/>
            <person name="Yuan D."/>
            <person name="Arick M.A."/>
            <person name="Miller E.R."/>
            <person name="Hu G."/>
            <person name="Peterson D.G."/>
            <person name="Wendel J.F."/>
            <person name="Udall J.A."/>
        </authorList>
    </citation>
    <scope>NUCLEOTIDE SEQUENCE [LARGE SCALE GENOMIC DNA]</scope>
    <source>
        <strain evidence="4">JFW-Udall</strain>
        <tissue evidence="4">Leaf</tissue>
    </source>
</reference>
<keyword evidence="1" id="KW-0863">Zinc-finger</keyword>
<keyword evidence="1" id="KW-0862">Zinc</keyword>
<sequence length="379" mass="43588">MAKEKLNREVMYKVFRTLWFTKKEVNFVTLNDEAIIVKFGCLEDRSRILNLMPWLFDNCLFPMMPFVKGKAIDTYEFNMSPFWLRVFNISLELMDRQTALDVGKVIGKSVVIDWKDRNGGWTEFIRLKMKINISKPLRRIVKLVDRNKAEIICALKYERLPDFCYSCGLIGHTIKTCQDKTDDSEVNVLNLQCVTEDREESKTDTKDDSGQTVQKGKDKGCEEDSMSTFPLERRIHKSMRDGMGRFRSGGWRSAPPRVMKAFCWNCCRVGNPVTVREMEGCMVVSSEGKSGGLALMWREGVKVTVQNYSKYHIDSLVSLDDGGDFNAILNNAEKEGGRRKPKSSMDDFRNILEELVLIDVKPSSGWFTWTNNREGPELV</sequence>
<feature type="domain" description="CCHC-type" evidence="3">
    <location>
        <begin position="164"/>
        <end position="179"/>
    </location>
</feature>
<dbReference type="Proteomes" id="UP000701853">
    <property type="component" value="Chromosome 7"/>
</dbReference>
<dbReference type="InterPro" id="IPR036691">
    <property type="entry name" value="Endo/exonu/phosph_ase_sf"/>
</dbReference>
<dbReference type="EMBL" id="JAHUZN010000007">
    <property type="protein sequence ID" value="KAG8489184.1"/>
    <property type="molecule type" value="Genomic_DNA"/>
</dbReference>
<feature type="compositionally biased region" description="Basic and acidic residues" evidence="2">
    <location>
        <begin position="199"/>
        <end position="222"/>
    </location>
</feature>
<evidence type="ECO:0000313" key="5">
    <source>
        <dbReference type="Proteomes" id="UP000701853"/>
    </source>
</evidence>
<dbReference type="AlphaFoldDB" id="A0A8J5ZIP9"/>
<organism evidence="4 5">
    <name type="scientific">Gossypium anomalum</name>
    <dbReference type="NCBI Taxonomy" id="47600"/>
    <lineage>
        <taxon>Eukaryota</taxon>
        <taxon>Viridiplantae</taxon>
        <taxon>Streptophyta</taxon>
        <taxon>Embryophyta</taxon>
        <taxon>Tracheophyta</taxon>
        <taxon>Spermatophyta</taxon>
        <taxon>Magnoliopsida</taxon>
        <taxon>eudicotyledons</taxon>
        <taxon>Gunneridae</taxon>
        <taxon>Pentapetalae</taxon>
        <taxon>rosids</taxon>
        <taxon>malvids</taxon>
        <taxon>Malvales</taxon>
        <taxon>Malvaceae</taxon>
        <taxon>Malvoideae</taxon>
        <taxon>Gossypium</taxon>
    </lineage>
</organism>
<dbReference type="InterPro" id="IPR040256">
    <property type="entry name" value="At4g02000-like"/>
</dbReference>
<proteinExistence type="predicted"/>
<accession>A0A8J5ZIP9</accession>
<evidence type="ECO:0000259" key="3">
    <source>
        <dbReference type="PROSITE" id="PS50158"/>
    </source>
</evidence>
<evidence type="ECO:0000256" key="2">
    <source>
        <dbReference type="SAM" id="MobiDB-lite"/>
    </source>
</evidence>